<dbReference type="RefSeq" id="WP_173865025.1">
    <property type="nucleotide sequence ID" value="NZ_CACRUU010000040.1"/>
</dbReference>
<keyword evidence="1" id="KW-0472">Membrane</keyword>
<dbReference type="EMBL" id="CACRUU010000040">
    <property type="protein sequence ID" value="VYT93754.1"/>
    <property type="molecule type" value="Genomic_DNA"/>
</dbReference>
<feature type="transmembrane region" description="Helical" evidence="1">
    <location>
        <begin position="15"/>
        <end position="40"/>
    </location>
</feature>
<sequence length="238" mass="26274">MRLILAELKKIKRHYLLSFSMIIVLFSALLAMFQLVAASGTVRGYLPLTDGIIWNNTTLAFPFLITFFGGFLINREFIDGTLKSNLIIPISFPKLKLTKIIVTGLATVMFCFVSLVCSFVFSIILHYPMNMGDISIAAKKILITGMCCYIAVIPIILLFTAKRNSFLAGALVAFVYGFCGIFVADTGLTSWYPTTTGLTIISYNPDLLSYHLPVAIVVLTVCVGLSLLICFKKKEVLI</sequence>
<keyword evidence="1" id="KW-0812">Transmembrane</keyword>
<reference evidence="2" key="1">
    <citation type="submission" date="2019-11" db="EMBL/GenBank/DDBJ databases">
        <authorList>
            <person name="Feng L."/>
        </authorList>
    </citation>
    <scope>NUCLEOTIDE SEQUENCE</scope>
    <source>
        <strain evidence="2">RgnavusLFYP36</strain>
    </source>
</reference>
<gene>
    <name evidence="2" type="ORF">RGLFYP36_03576</name>
</gene>
<dbReference type="AlphaFoldDB" id="A0A6N3AMW9"/>
<feature type="transmembrane region" description="Helical" evidence="1">
    <location>
        <begin position="166"/>
        <end position="188"/>
    </location>
</feature>
<accession>A0A6N3AMW9</accession>
<feature type="transmembrane region" description="Helical" evidence="1">
    <location>
        <begin position="100"/>
        <end position="129"/>
    </location>
</feature>
<organism evidence="2">
    <name type="scientific">Mediterraneibacter gnavus</name>
    <name type="common">Ruminococcus gnavus</name>
    <dbReference type="NCBI Taxonomy" id="33038"/>
    <lineage>
        <taxon>Bacteria</taxon>
        <taxon>Bacillati</taxon>
        <taxon>Bacillota</taxon>
        <taxon>Clostridia</taxon>
        <taxon>Lachnospirales</taxon>
        <taxon>Lachnospiraceae</taxon>
        <taxon>Mediterraneibacter</taxon>
    </lineage>
</organism>
<proteinExistence type="predicted"/>
<evidence type="ECO:0000256" key="1">
    <source>
        <dbReference type="SAM" id="Phobius"/>
    </source>
</evidence>
<evidence type="ECO:0000313" key="2">
    <source>
        <dbReference type="EMBL" id="VYT93754.1"/>
    </source>
</evidence>
<name>A0A6N3AMW9_MEDGN</name>
<keyword evidence="1" id="KW-1133">Transmembrane helix</keyword>
<feature type="transmembrane region" description="Helical" evidence="1">
    <location>
        <begin position="52"/>
        <end position="73"/>
    </location>
</feature>
<protein>
    <submittedName>
        <fullName evidence="2">ABC-2 family transporter protein</fullName>
    </submittedName>
</protein>
<feature type="transmembrane region" description="Helical" evidence="1">
    <location>
        <begin position="208"/>
        <end position="231"/>
    </location>
</feature>
<feature type="transmembrane region" description="Helical" evidence="1">
    <location>
        <begin position="141"/>
        <end position="159"/>
    </location>
</feature>
<dbReference type="Pfam" id="PF12730">
    <property type="entry name" value="ABC2_membrane_4"/>
    <property type="match status" value="1"/>
</dbReference>